<gene>
    <name evidence="1" type="ORF">DPEC_G00354380</name>
</gene>
<sequence length="427" mass="47622">MMPREEDLIRIAKKLDKMASRNNTEGALDLLKELKNYSMTLKLLQETRIGMSVNGIRKHCTDEKIVSLAKVLIKDWKRLLDAARSQSTERPDEIKNGTGVNKSTGSPVRSSSQKEPRKKAPPDCDSQLPHLHHPKPSAAEIKARKETPKTHISQLVRKEPLDPNAPFAPLPLHLHPPAVKHPSVEGKDRKDSSDSKLFSLKRMSSEHFKKDRKDSSDMKGPKTPVDTKNERKDSTDSKPKPEKKSSPNVPVSKPKPPKSLDCKNDRKDSTDSRPIHPVKLHSRDSRSDRRDSMDSKSTTSPSATKNTSESLESHGFKPSHPGPLQRTPSTDSSDRRGKPETPTSPTSPMSPSFSPAGGPLSPRLLTGETIRDKCIEMLAAALRTDDNYKEFGTNCDSMAAEIEDHILLKRWFTKSTLPIAFLCCRNH</sequence>
<name>A0ACC2F2S8_DALPE</name>
<evidence type="ECO:0000313" key="1">
    <source>
        <dbReference type="EMBL" id="KAJ7985662.1"/>
    </source>
</evidence>
<proteinExistence type="predicted"/>
<keyword evidence="2" id="KW-1185">Reference proteome</keyword>
<dbReference type="EMBL" id="CM055763">
    <property type="protein sequence ID" value="KAJ7985662.1"/>
    <property type="molecule type" value="Genomic_DNA"/>
</dbReference>
<accession>A0ACC2F2S8</accession>
<evidence type="ECO:0000313" key="2">
    <source>
        <dbReference type="Proteomes" id="UP001157502"/>
    </source>
</evidence>
<comment type="caution">
    <text evidence="1">The sequence shown here is derived from an EMBL/GenBank/DDBJ whole genome shotgun (WGS) entry which is preliminary data.</text>
</comment>
<dbReference type="Proteomes" id="UP001157502">
    <property type="component" value="Chromosome 36"/>
</dbReference>
<organism evidence="1 2">
    <name type="scientific">Dallia pectoralis</name>
    <name type="common">Alaska blackfish</name>
    <dbReference type="NCBI Taxonomy" id="75939"/>
    <lineage>
        <taxon>Eukaryota</taxon>
        <taxon>Metazoa</taxon>
        <taxon>Chordata</taxon>
        <taxon>Craniata</taxon>
        <taxon>Vertebrata</taxon>
        <taxon>Euteleostomi</taxon>
        <taxon>Actinopterygii</taxon>
        <taxon>Neopterygii</taxon>
        <taxon>Teleostei</taxon>
        <taxon>Protacanthopterygii</taxon>
        <taxon>Esociformes</taxon>
        <taxon>Umbridae</taxon>
        <taxon>Dallia</taxon>
    </lineage>
</organism>
<reference evidence="1" key="1">
    <citation type="submission" date="2021-05" db="EMBL/GenBank/DDBJ databases">
        <authorList>
            <person name="Pan Q."/>
            <person name="Jouanno E."/>
            <person name="Zahm M."/>
            <person name="Klopp C."/>
            <person name="Cabau C."/>
            <person name="Louis A."/>
            <person name="Berthelot C."/>
            <person name="Parey E."/>
            <person name="Roest Crollius H."/>
            <person name="Montfort J."/>
            <person name="Robinson-Rechavi M."/>
            <person name="Bouchez O."/>
            <person name="Lampietro C."/>
            <person name="Lopez Roques C."/>
            <person name="Donnadieu C."/>
            <person name="Postlethwait J."/>
            <person name="Bobe J."/>
            <person name="Dillon D."/>
            <person name="Chandos A."/>
            <person name="von Hippel F."/>
            <person name="Guiguen Y."/>
        </authorList>
    </citation>
    <scope>NUCLEOTIDE SEQUENCE</scope>
    <source>
        <strain evidence="1">YG-Jan2019</strain>
    </source>
</reference>
<protein>
    <submittedName>
        <fullName evidence="1">Uncharacterized protein</fullName>
    </submittedName>
</protein>